<reference evidence="7" key="1">
    <citation type="journal article" date="2019" name="Int. J. Syst. Evol. Microbiol.">
        <title>The Global Catalogue of Microorganisms (GCM) 10K type strain sequencing project: providing services to taxonomists for standard genome sequencing and annotation.</title>
        <authorList>
            <consortium name="The Broad Institute Genomics Platform"/>
            <consortium name="The Broad Institute Genome Sequencing Center for Infectious Disease"/>
            <person name="Wu L."/>
            <person name="Ma J."/>
        </authorList>
    </citation>
    <scope>NUCLEOTIDE SEQUENCE [LARGE SCALE GENOMIC DNA]</scope>
    <source>
        <strain evidence="7">NBRC 109341</strain>
    </source>
</reference>
<evidence type="ECO:0000313" key="6">
    <source>
        <dbReference type="EMBL" id="GLS12849.1"/>
    </source>
</evidence>
<dbReference type="InterPro" id="IPR036388">
    <property type="entry name" value="WH-like_DNA-bd_sf"/>
</dbReference>
<dbReference type="Proteomes" id="UP001156903">
    <property type="component" value="Unassembled WGS sequence"/>
</dbReference>
<dbReference type="PANTHER" id="PTHR30537:SF74">
    <property type="entry name" value="HTH-TYPE TRANSCRIPTIONAL REGULATOR TRPI"/>
    <property type="match status" value="1"/>
</dbReference>
<organism evidence="6 7">
    <name type="scientific">Hydrogenophaga electricum</name>
    <dbReference type="NCBI Taxonomy" id="1230953"/>
    <lineage>
        <taxon>Bacteria</taxon>
        <taxon>Pseudomonadati</taxon>
        <taxon>Pseudomonadota</taxon>
        <taxon>Betaproteobacteria</taxon>
        <taxon>Burkholderiales</taxon>
        <taxon>Comamonadaceae</taxon>
        <taxon>Hydrogenophaga</taxon>
    </lineage>
</organism>
<accession>A0ABQ6BY72</accession>
<dbReference type="Pfam" id="PF00126">
    <property type="entry name" value="HTH_1"/>
    <property type="match status" value="1"/>
</dbReference>
<proteinExistence type="inferred from homology"/>
<name>A0ABQ6BY72_9BURK</name>
<evidence type="ECO:0000259" key="5">
    <source>
        <dbReference type="PROSITE" id="PS50931"/>
    </source>
</evidence>
<keyword evidence="7" id="KW-1185">Reference proteome</keyword>
<gene>
    <name evidence="6" type="ORF">GCM10007935_02770</name>
</gene>
<comment type="similarity">
    <text evidence="1">Belongs to the LysR transcriptional regulatory family.</text>
</comment>
<dbReference type="InterPro" id="IPR000847">
    <property type="entry name" value="LysR_HTH_N"/>
</dbReference>
<feature type="domain" description="HTH lysR-type" evidence="5">
    <location>
        <begin position="1"/>
        <end position="43"/>
    </location>
</feature>
<comment type="caution">
    <text evidence="6">The sequence shown here is derived from an EMBL/GenBank/DDBJ whole genome shotgun (WGS) entry which is preliminary data.</text>
</comment>
<sequence length="287" mass="31838">MSFKRAAEEISVTPSALSQRIVRLEQMLEMPLFERGNRRIGLTTAGITYQHEVRQALAALASVSSRAMQRAPTTLTLAMNSIVSHELVIPHLPLLQRWDPDLDICVRSRTSMKTFFAEDASDAGIDGGIRIGNGAWPQFESHLIGRLTAAPLCAPALLPQLRDWDDLHRHTLYCPRSRRAETLETFRHPATGAYPRQVVTFETLLEAARAVEAGMGVMSGMMPLMNGLVRRGRFTVAVGPVRPTAESLWLMVRADCRAPARMATVAEWLTDAFERLQAPVDAPAWLT</sequence>
<dbReference type="Gene3D" id="1.10.10.10">
    <property type="entry name" value="Winged helix-like DNA-binding domain superfamily/Winged helix DNA-binding domain"/>
    <property type="match status" value="1"/>
</dbReference>
<evidence type="ECO:0000256" key="1">
    <source>
        <dbReference type="ARBA" id="ARBA00009437"/>
    </source>
</evidence>
<evidence type="ECO:0000313" key="7">
    <source>
        <dbReference type="Proteomes" id="UP001156903"/>
    </source>
</evidence>
<dbReference type="EMBL" id="BSPB01000002">
    <property type="protein sequence ID" value="GLS12849.1"/>
    <property type="molecule type" value="Genomic_DNA"/>
</dbReference>
<keyword evidence="3" id="KW-0238">DNA-binding</keyword>
<keyword evidence="4" id="KW-0804">Transcription</keyword>
<protein>
    <submittedName>
        <fullName evidence="6">Transcriptional regulator GcvA</fullName>
    </submittedName>
</protein>
<dbReference type="Pfam" id="PF03466">
    <property type="entry name" value="LysR_substrate"/>
    <property type="match status" value="1"/>
</dbReference>
<dbReference type="Gene3D" id="3.40.190.10">
    <property type="entry name" value="Periplasmic binding protein-like II"/>
    <property type="match status" value="2"/>
</dbReference>
<dbReference type="SUPFAM" id="SSF53850">
    <property type="entry name" value="Periplasmic binding protein-like II"/>
    <property type="match status" value="1"/>
</dbReference>
<dbReference type="InterPro" id="IPR058163">
    <property type="entry name" value="LysR-type_TF_proteobact-type"/>
</dbReference>
<dbReference type="PRINTS" id="PR00039">
    <property type="entry name" value="HTHLYSR"/>
</dbReference>
<dbReference type="PROSITE" id="PS50931">
    <property type="entry name" value="HTH_LYSR"/>
    <property type="match status" value="1"/>
</dbReference>
<evidence type="ECO:0000256" key="4">
    <source>
        <dbReference type="ARBA" id="ARBA00023163"/>
    </source>
</evidence>
<dbReference type="InterPro" id="IPR005119">
    <property type="entry name" value="LysR_subst-bd"/>
</dbReference>
<keyword evidence="2" id="KW-0805">Transcription regulation</keyword>
<dbReference type="SUPFAM" id="SSF46785">
    <property type="entry name" value="Winged helix' DNA-binding domain"/>
    <property type="match status" value="1"/>
</dbReference>
<evidence type="ECO:0000256" key="3">
    <source>
        <dbReference type="ARBA" id="ARBA00023125"/>
    </source>
</evidence>
<evidence type="ECO:0000256" key="2">
    <source>
        <dbReference type="ARBA" id="ARBA00023015"/>
    </source>
</evidence>
<dbReference type="InterPro" id="IPR036390">
    <property type="entry name" value="WH_DNA-bd_sf"/>
</dbReference>
<dbReference type="PANTHER" id="PTHR30537">
    <property type="entry name" value="HTH-TYPE TRANSCRIPTIONAL REGULATOR"/>
    <property type="match status" value="1"/>
</dbReference>